<accession>A0A8I1AXR8</accession>
<gene>
    <name evidence="8" type="ORF">JAO13_41840</name>
</gene>
<dbReference type="InterPro" id="IPR003660">
    <property type="entry name" value="HAMP_dom"/>
</dbReference>
<evidence type="ECO:0000256" key="4">
    <source>
        <dbReference type="ARBA" id="ARBA00022679"/>
    </source>
</evidence>
<evidence type="ECO:0000259" key="7">
    <source>
        <dbReference type="PROSITE" id="PS50885"/>
    </source>
</evidence>
<keyword evidence="5" id="KW-0418">Kinase</keyword>
<dbReference type="EMBL" id="JAEDXG010000380">
    <property type="protein sequence ID" value="MBH9702961.1"/>
    <property type="molecule type" value="Genomic_DNA"/>
</dbReference>
<keyword evidence="4" id="KW-0808">Transferase</keyword>
<evidence type="ECO:0000256" key="5">
    <source>
        <dbReference type="ARBA" id="ARBA00022777"/>
    </source>
</evidence>
<evidence type="ECO:0000313" key="9">
    <source>
        <dbReference type="Proteomes" id="UP000645612"/>
    </source>
</evidence>
<comment type="caution">
    <text evidence="8">The sequence shown here is derived from an EMBL/GenBank/DDBJ whole genome shotgun (WGS) entry which is preliminary data.</text>
</comment>
<keyword evidence="3" id="KW-0597">Phosphoprotein</keyword>
<evidence type="ECO:0000256" key="2">
    <source>
        <dbReference type="ARBA" id="ARBA00012438"/>
    </source>
</evidence>
<dbReference type="PANTHER" id="PTHR45436:SF5">
    <property type="entry name" value="SENSOR HISTIDINE KINASE TRCS"/>
    <property type="match status" value="1"/>
</dbReference>
<evidence type="ECO:0000256" key="1">
    <source>
        <dbReference type="ARBA" id="ARBA00000085"/>
    </source>
</evidence>
<reference evidence="8" key="1">
    <citation type="submission" date="2020-12" db="EMBL/GenBank/DDBJ databases">
        <title>Burkholderia cepacia complex in Mexico.</title>
        <authorList>
            <person name="Estrada P."/>
        </authorList>
    </citation>
    <scope>NUCLEOTIDE SEQUENCE</scope>
    <source>
        <strain evidence="8">871</strain>
    </source>
</reference>
<feature type="non-terminal residue" evidence="8">
    <location>
        <position position="1"/>
    </location>
</feature>
<dbReference type="CDD" id="cd06225">
    <property type="entry name" value="HAMP"/>
    <property type="match status" value="1"/>
</dbReference>
<evidence type="ECO:0000256" key="3">
    <source>
        <dbReference type="ARBA" id="ARBA00022553"/>
    </source>
</evidence>
<keyword evidence="6" id="KW-0902">Two-component regulatory system</keyword>
<dbReference type="InterPro" id="IPR050428">
    <property type="entry name" value="TCS_sensor_his_kinase"/>
</dbReference>
<dbReference type="InterPro" id="IPR003661">
    <property type="entry name" value="HisK_dim/P_dom"/>
</dbReference>
<evidence type="ECO:0000256" key="6">
    <source>
        <dbReference type="ARBA" id="ARBA00023012"/>
    </source>
</evidence>
<sequence>THRLAAGDYATRIERTSDDELDALVNDFNRMAQALDDTERNRRAFIADISHELRTPLAVVRAELEAIEDGIRPLDRANLGALRGEIRQLG</sequence>
<evidence type="ECO:0000313" key="8">
    <source>
        <dbReference type="EMBL" id="MBH9702961.1"/>
    </source>
</evidence>
<name>A0A8I1AXR8_BURCE</name>
<protein>
    <recommendedName>
        <fullName evidence="2">histidine kinase</fullName>
        <ecNumber evidence="2">2.7.13.3</ecNumber>
    </recommendedName>
</protein>
<dbReference type="InterPro" id="IPR036097">
    <property type="entry name" value="HisK_dim/P_sf"/>
</dbReference>
<organism evidence="8 9">
    <name type="scientific">Burkholderia cepacia</name>
    <name type="common">Pseudomonas cepacia</name>
    <dbReference type="NCBI Taxonomy" id="292"/>
    <lineage>
        <taxon>Bacteria</taxon>
        <taxon>Pseudomonadati</taxon>
        <taxon>Pseudomonadota</taxon>
        <taxon>Betaproteobacteria</taxon>
        <taxon>Burkholderiales</taxon>
        <taxon>Burkholderiaceae</taxon>
        <taxon>Burkholderia</taxon>
        <taxon>Burkholderia cepacia complex</taxon>
    </lineage>
</organism>
<dbReference type="PANTHER" id="PTHR45436">
    <property type="entry name" value="SENSOR HISTIDINE KINASE YKOH"/>
    <property type="match status" value="1"/>
</dbReference>
<comment type="catalytic activity">
    <reaction evidence="1">
        <text>ATP + protein L-histidine = ADP + protein N-phospho-L-histidine.</text>
        <dbReference type="EC" id="2.7.13.3"/>
    </reaction>
</comment>
<dbReference type="Gene3D" id="1.10.8.500">
    <property type="entry name" value="HAMP domain in histidine kinase"/>
    <property type="match status" value="1"/>
</dbReference>
<feature type="domain" description="HAMP" evidence="7">
    <location>
        <begin position="1"/>
        <end position="40"/>
    </location>
</feature>
<dbReference type="Pfam" id="PF00512">
    <property type="entry name" value="HisKA"/>
    <property type="match status" value="1"/>
</dbReference>
<dbReference type="Gene3D" id="1.10.287.130">
    <property type="match status" value="1"/>
</dbReference>
<feature type="non-terminal residue" evidence="8">
    <location>
        <position position="90"/>
    </location>
</feature>
<dbReference type="GO" id="GO:0000155">
    <property type="term" value="F:phosphorelay sensor kinase activity"/>
    <property type="evidence" value="ECO:0007669"/>
    <property type="project" value="InterPro"/>
</dbReference>
<dbReference type="SUPFAM" id="SSF47384">
    <property type="entry name" value="Homodimeric domain of signal transducing histidine kinase"/>
    <property type="match status" value="1"/>
</dbReference>
<dbReference type="GO" id="GO:0005886">
    <property type="term" value="C:plasma membrane"/>
    <property type="evidence" value="ECO:0007669"/>
    <property type="project" value="TreeGrafter"/>
</dbReference>
<dbReference type="CDD" id="cd00082">
    <property type="entry name" value="HisKA"/>
    <property type="match status" value="1"/>
</dbReference>
<dbReference type="AlphaFoldDB" id="A0A8I1AXR8"/>
<proteinExistence type="predicted"/>
<dbReference type="Pfam" id="PF00672">
    <property type="entry name" value="HAMP"/>
    <property type="match status" value="1"/>
</dbReference>
<dbReference type="PROSITE" id="PS50885">
    <property type="entry name" value="HAMP"/>
    <property type="match status" value="1"/>
</dbReference>
<dbReference type="Proteomes" id="UP000645612">
    <property type="component" value="Unassembled WGS sequence"/>
</dbReference>
<dbReference type="RefSeq" id="WP_198115048.1">
    <property type="nucleotide sequence ID" value="NZ_JAEDXG010000380.1"/>
</dbReference>
<dbReference type="EC" id="2.7.13.3" evidence="2"/>